<dbReference type="InterPro" id="IPR003615">
    <property type="entry name" value="HNH_nuc"/>
</dbReference>
<dbReference type="EMBL" id="OCST01000002">
    <property type="protein sequence ID" value="SOE57953.1"/>
    <property type="molecule type" value="Genomic_DNA"/>
</dbReference>
<dbReference type="OrthoDB" id="3261064at2"/>
<accession>A0A2C8Z2T4</accession>
<dbReference type="SMART" id="SM00507">
    <property type="entry name" value="HNHc"/>
    <property type="match status" value="1"/>
</dbReference>
<dbReference type="CDD" id="cd00085">
    <property type="entry name" value="HNHc"/>
    <property type="match status" value="1"/>
</dbReference>
<gene>
    <name evidence="4" type="ORF">SAMN06296378_0701</name>
</gene>
<feature type="signal peptide" evidence="2">
    <location>
        <begin position="1"/>
        <end position="22"/>
    </location>
</feature>
<evidence type="ECO:0000313" key="5">
    <source>
        <dbReference type="Proteomes" id="UP000219440"/>
    </source>
</evidence>
<proteinExistence type="predicted"/>
<keyword evidence="5" id="KW-1185">Reference proteome</keyword>
<dbReference type="AlphaFoldDB" id="A0A2C8Z2T4"/>
<name>A0A2C8Z2T4_9MICO</name>
<evidence type="ECO:0000259" key="3">
    <source>
        <dbReference type="SMART" id="SM00507"/>
    </source>
</evidence>
<protein>
    <recommendedName>
        <fullName evidence="3">HNH nuclease domain-containing protein</fullName>
    </recommendedName>
</protein>
<feature type="region of interest" description="Disordered" evidence="1">
    <location>
        <begin position="247"/>
        <end position="268"/>
    </location>
</feature>
<evidence type="ECO:0000256" key="1">
    <source>
        <dbReference type="SAM" id="MobiDB-lite"/>
    </source>
</evidence>
<feature type="domain" description="HNH nuclease" evidence="3">
    <location>
        <begin position="368"/>
        <end position="420"/>
    </location>
</feature>
<feature type="chain" id="PRO_5012790431" description="HNH nuclease domain-containing protein" evidence="2">
    <location>
        <begin position="23"/>
        <end position="460"/>
    </location>
</feature>
<evidence type="ECO:0000313" key="4">
    <source>
        <dbReference type="EMBL" id="SOE57953.1"/>
    </source>
</evidence>
<dbReference type="Proteomes" id="UP000219440">
    <property type="component" value="Unassembled WGS sequence"/>
</dbReference>
<sequence length="460" mass="48853">MSTSVMTAAVAAVSFAPLDAAAVSAPQAGDSLGGALSDTMAELIDAIVAADQMMASITAYRARLIDQARSLSELSARTTAPQCSASDRPGGWDAATVAHRELVTELACALRLPERSTETLVAHSALLATRLPSTLDALEKGEISYRHAQSIADHAASLPEETAGDFETAVLPAARTLTVARFERAARVQRERMHPESIEARHTASAVDRSVSVTPARDGMAWLSAYLPAADAIAIHNRLWDLAGSLASKTGSPANKTGSPTSKTEQRTRTQLMSDVLVDLLVDGEIVSPDGQHSIGGGIRATVMVTVPVLALLGLDSPPATLEGFGPIDARIARELAATAPGFTRILTHPETGAVLSVGRDRYSPPVDLRRYLRVRDETCRFPGCGRLAGNCDLDHTVDWQTRGPTDHDNLAHLCPGHHHVKHHTRWSVEQLDGGVLQWTSPLGRTYLTNPALRIGSAAA</sequence>
<dbReference type="InterPro" id="IPR003870">
    <property type="entry name" value="DUF222"/>
</dbReference>
<evidence type="ECO:0000256" key="2">
    <source>
        <dbReference type="SAM" id="SignalP"/>
    </source>
</evidence>
<reference evidence="4 5" key="1">
    <citation type="submission" date="2017-09" db="EMBL/GenBank/DDBJ databases">
        <authorList>
            <person name="Ehlers B."/>
            <person name="Leendertz F.H."/>
        </authorList>
    </citation>
    <scope>NUCLEOTIDE SEQUENCE [LARGE SCALE GENOMIC DNA]</scope>
    <source>
        <strain evidence="4 5">CGMCC 1.05381</strain>
    </source>
</reference>
<keyword evidence="2" id="KW-0732">Signal</keyword>
<organism evidence="4 5">
    <name type="scientific">Salinibacterium xinjiangense</name>
    <dbReference type="NCBI Taxonomy" id="386302"/>
    <lineage>
        <taxon>Bacteria</taxon>
        <taxon>Bacillati</taxon>
        <taxon>Actinomycetota</taxon>
        <taxon>Actinomycetes</taxon>
        <taxon>Micrococcales</taxon>
        <taxon>Microbacteriaceae</taxon>
        <taxon>Salinibacterium</taxon>
    </lineage>
</organism>
<dbReference type="Pfam" id="PF02720">
    <property type="entry name" value="DUF222"/>
    <property type="match status" value="1"/>
</dbReference>